<name>A0ABT6CTQ3_9MICC</name>
<organism evidence="1 2">
    <name type="scientific">Arthrobacter vasquezii</name>
    <dbReference type="NCBI Taxonomy" id="2977629"/>
    <lineage>
        <taxon>Bacteria</taxon>
        <taxon>Bacillati</taxon>
        <taxon>Actinomycetota</taxon>
        <taxon>Actinomycetes</taxon>
        <taxon>Micrococcales</taxon>
        <taxon>Micrococcaceae</taxon>
        <taxon>Arthrobacter</taxon>
    </lineage>
</organism>
<accession>A0ABT6CTQ3</accession>
<dbReference type="EMBL" id="JAROKN010000010">
    <property type="protein sequence ID" value="MDF9277450.1"/>
    <property type="molecule type" value="Genomic_DNA"/>
</dbReference>
<dbReference type="Proteomes" id="UP001220456">
    <property type="component" value="Unassembled WGS sequence"/>
</dbReference>
<sequence>MQRREARIHNEQADALTLLTRRLNSERRLPNGTSVGERITDNTLIRVAIDLLLQREHEIQGTSEEAIARGLGLKPRRIGR</sequence>
<keyword evidence="2" id="KW-1185">Reference proteome</keyword>
<evidence type="ECO:0000313" key="2">
    <source>
        <dbReference type="Proteomes" id="UP001220456"/>
    </source>
</evidence>
<protein>
    <submittedName>
        <fullName evidence="1">Uncharacterized protein</fullName>
    </submittedName>
</protein>
<dbReference type="RefSeq" id="WP_277358001.1">
    <property type="nucleotide sequence ID" value="NZ_JAROKN010000010.1"/>
</dbReference>
<comment type="caution">
    <text evidence="1">The sequence shown here is derived from an EMBL/GenBank/DDBJ whole genome shotgun (WGS) entry which is preliminary data.</text>
</comment>
<gene>
    <name evidence="1" type="ORF">P4U43_06540</name>
</gene>
<reference evidence="1 2" key="1">
    <citation type="journal article" date="2023" name="Int. J. Syst. Evol. Microbiol.">
        <title>Arthrobacter vasquezii sp. nov., isolated from a soil sample from Union Glacier, Antarctica.</title>
        <authorList>
            <person name="Valenzuela-Ibaceta F."/>
            <person name="Carrasco V."/>
            <person name="Lagos-Moraga S."/>
            <person name="Dietz-Vargas C."/>
            <person name="Navarro C.A."/>
            <person name="Perez-Donoso J.M."/>
        </authorList>
    </citation>
    <scope>NUCLEOTIDE SEQUENCE [LARGE SCALE GENOMIC DNA]</scope>
    <source>
        <strain evidence="1 2">EH-1B-1</strain>
    </source>
</reference>
<proteinExistence type="predicted"/>
<evidence type="ECO:0000313" key="1">
    <source>
        <dbReference type="EMBL" id="MDF9277450.1"/>
    </source>
</evidence>